<dbReference type="Proteomes" id="UP000317839">
    <property type="component" value="Unassembled WGS sequence"/>
</dbReference>
<dbReference type="AlphaFoldDB" id="A0A545TIQ8"/>
<gene>
    <name evidence="1" type="ORF">FLL45_03850</name>
</gene>
<name>A0A545TIQ8_9GAMM</name>
<sequence length="396" mass="45589">MNSSISNSRKIYSKICLGLLALFIAAMGLIHFIVYLHGANASDFLGRVFESKAALPKIVKEEKDLVLMFGSSMTQAGFSPRQFDRLVNAEGKNIKSFNYGFGGLNPFFQDYLSRRIADEFIANDRQLKLAIIEFNPFQTTKTRWAGAIGSIDSYLTILASDEELWEIAKAEPERGALLYNIKYLRRHISAQLITSYYGRGLFPRARRERLEEPKALIDARREAGRELTELFAKEYPDFDDSDWYYPWQGGGTIPEERSARTLEVFKEYYATFQHENMKENYRQNRIASADIEGLNFEPLLIESFIQIVKNFQQFSDKVEVVMLPRGHQWIKYSPEAQARLDATIKQIEAATGITIRNHQLIPEITPEMFSDVTHLARYSGDVAYTNYLVKQYKDQL</sequence>
<dbReference type="OrthoDB" id="6191929at2"/>
<organism evidence="1 2">
    <name type="scientific">Aliikangiella marina</name>
    <dbReference type="NCBI Taxonomy" id="1712262"/>
    <lineage>
        <taxon>Bacteria</taxon>
        <taxon>Pseudomonadati</taxon>
        <taxon>Pseudomonadota</taxon>
        <taxon>Gammaproteobacteria</taxon>
        <taxon>Oceanospirillales</taxon>
        <taxon>Pleioneaceae</taxon>
        <taxon>Aliikangiella</taxon>
    </lineage>
</organism>
<proteinExistence type="predicted"/>
<protein>
    <submittedName>
        <fullName evidence="1">Uncharacterized protein</fullName>
    </submittedName>
</protein>
<dbReference type="RefSeq" id="WP_142888453.1">
    <property type="nucleotide sequence ID" value="NZ_VIKR01000001.1"/>
</dbReference>
<reference evidence="1 2" key="1">
    <citation type="submission" date="2019-06" db="EMBL/GenBank/DDBJ databases">
        <title>Draft genome of Aliikangiella marina GYP-15.</title>
        <authorList>
            <person name="Wang G."/>
        </authorList>
    </citation>
    <scope>NUCLEOTIDE SEQUENCE [LARGE SCALE GENOMIC DNA]</scope>
    <source>
        <strain evidence="1 2">GYP-15</strain>
    </source>
</reference>
<dbReference type="EMBL" id="VIKR01000001">
    <property type="protein sequence ID" value="TQV77093.1"/>
    <property type="molecule type" value="Genomic_DNA"/>
</dbReference>
<accession>A0A545TIQ8</accession>
<evidence type="ECO:0000313" key="2">
    <source>
        <dbReference type="Proteomes" id="UP000317839"/>
    </source>
</evidence>
<evidence type="ECO:0000313" key="1">
    <source>
        <dbReference type="EMBL" id="TQV77093.1"/>
    </source>
</evidence>
<keyword evidence="2" id="KW-1185">Reference proteome</keyword>
<comment type="caution">
    <text evidence="1">The sequence shown here is derived from an EMBL/GenBank/DDBJ whole genome shotgun (WGS) entry which is preliminary data.</text>
</comment>